<proteinExistence type="predicted"/>
<sequence length="219" mass="24984">MEKHSKSLKRLELHFGLRNSEPELESEPDDLASLFSALASCRNLQDVGIKLGEPEIASLPQVIESLLSSLPSSIRRIELLFLVNSEIREIFHVDSDQPKWTGCWDALDAALASDRFPNLTYVELAVDTSIATYGFEDGLFQLYKRGTLKRFLPKLHGRGILWFSDPYIDMAYGTIGKPLDWVRGDRLFPQLQWHKSMKRQGGIIRPPMNSYAWRSMGED</sequence>
<evidence type="ECO:0000313" key="2">
    <source>
        <dbReference type="Proteomes" id="UP001212997"/>
    </source>
</evidence>
<dbReference type="Proteomes" id="UP001212997">
    <property type="component" value="Unassembled WGS sequence"/>
</dbReference>
<accession>A0AAD5V6H4</accession>
<organism evidence="1 2">
    <name type="scientific">Meripilus lineatus</name>
    <dbReference type="NCBI Taxonomy" id="2056292"/>
    <lineage>
        <taxon>Eukaryota</taxon>
        <taxon>Fungi</taxon>
        <taxon>Dikarya</taxon>
        <taxon>Basidiomycota</taxon>
        <taxon>Agaricomycotina</taxon>
        <taxon>Agaricomycetes</taxon>
        <taxon>Polyporales</taxon>
        <taxon>Meripilaceae</taxon>
        <taxon>Meripilus</taxon>
    </lineage>
</organism>
<protein>
    <submittedName>
        <fullName evidence="1">Uncharacterized protein</fullName>
    </submittedName>
</protein>
<name>A0AAD5V6H4_9APHY</name>
<evidence type="ECO:0000313" key="1">
    <source>
        <dbReference type="EMBL" id="KAJ3485905.1"/>
    </source>
</evidence>
<comment type="caution">
    <text evidence="1">The sequence shown here is derived from an EMBL/GenBank/DDBJ whole genome shotgun (WGS) entry which is preliminary data.</text>
</comment>
<dbReference type="EMBL" id="JANAWD010000138">
    <property type="protein sequence ID" value="KAJ3485905.1"/>
    <property type="molecule type" value="Genomic_DNA"/>
</dbReference>
<keyword evidence="2" id="KW-1185">Reference proteome</keyword>
<reference evidence="1" key="1">
    <citation type="submission" date="2022-07" db="EMBL/GenBank/DDBJ databases">
        <title>Genome Sequence of Physisporinus lineatus.</title>
        <authorList>
            <person name="Buettner E."/>
        </authorList>
    </citation>
    <scope>NUCLEOTIDE SEQUENCE</scope>
    <source>
        <strain evidence="1">VT162</strain>
    </source>
</reference>
<dbReference type="AlphaFoldDB" id="A0AAD5V6H4"/>
<gene>
    <name evidence="1" type="ORF">NLI96_g4627</name>
</gene>